<comment type="caution">
    <text evidence="1">The sequence shown here is derived from an EMBL/GenBank/DDBJ whole genome shotgun (WGS) entry which is preliminary data.</text>
</comment>
<name>A0A5M3T7E3_LIMPL</name>
<gene>
    <name evidence="1" type="ORF">NIES46_18720</name>
</gene>
<accession>A0A5M3T7E3</accession>
<dbReference type="EMBL" id="BIMW01000079">
    <property type="protein sequence ID" value="GCE93820.1"/>
    <property type="molecule type" value="Genomic_DNA"/>
</dbReference>
<dbReference type="GeneID" id="301682728"/>
<sequence>MKVFVHTRTIFKAEPLPANQLPSHKKIEVPGGASFIAWNNSRYLEDGHYQMIIDSDLGSGEQNRSTSWYIPRVHVDVFECIAKVKTEGLNLRRSPNPNDSNNILDKLPLGAFVEIFDGTYVNQNLGIWWCGRALCTADKQNWFNDAQIGWMSYKHLEMTDLKIHDIY</sequence>
<dbReference type="Proteomes" id="UP000326169">
    <property type="component" value="Unassembled WGS sequence"/>
</dbReference>
<dbReference type="RefSeq" id="WP_014276409.1">
    <property type="nucleotide sequence ID" value="NZ_BIMW01000079.1"/>
</dbReference>
<evidence type="ECO:0000313" key="2">
    <source>
        <dbReference type="Proteomes" id="UP000326169"/>
    </source>
</evidence>
<keyword evidence="2" id="KW-1185">Reference proteome</keyword>
<organism evidence="1 2">
    <name type="scientific">Limnospira platensis NIES-46</name>
    <dbReference type="NCBI Taxonomy" id="1236695"/>
    <lineage>
        <taxon>Bacteria</taxon>
        <taxon>Bacillati</taxon>
        <taxon>Cyanobacteriota</taxon>
        <taxon>Cyanophyceae</taxon>
        <taxon>Oscillatoriophycideae</taxon>
        <taxon>Oscillatoriales</taxon>
        <taxon>Sirenicapillariaceae</taxon>
        <taxon>Limnospira</taxon>
    </lineage>
</organism>
<reference evidence="1 2" key="1">
    <citation type="journal article" date="2019" name="J Genomics">
        <title>The Draft Genome of a Hydrogen-producing Cyanobacterium, Arthrospira platensis NIES-46.</title>
        <authorList>
            <person name="Suzuki S."/>
            <person name="Yamaguchi H."/>
            <person name="Kawachi M."/>
        </authorList>
    </citation>
    <scope>NUCLEOTIDE SEQUENCE [LARGE SCALE GENOMIC DNA]</scope>
    <source>
        <strain evidence="1 2">NIES-46</strain>
    </source>
</reference>
<evidence type="ECO:0000313" key="1">
    <source>
        <dbReference type="EMBL" id="GCE93820.1"/>
    </source>
</evidence>
<protein>
    <submittedName>
        <fullName evidence="1">Uncharacterized protein</fullName>
    </submittedName>
</protein>
<proteinExistence type="predicted"/>